<reference evidence="1" key="1">
    <citation type="submission" date="2020-02" db="EMBL/GenBank/DDBJ databases">
        <authorList>
            <person name="Meier V. D."/>
        </authorList>
    </citation>
    <scope>NUCLEOTIDE SEQUENCE</scope>
    <source>
        <strain evidence="1">AVDCRST_MAG84</strain>
    </source>
</reference>
<organism evidence="1">
    <name type="scientific">uncultured Microcoleus sp</name>
    <dbReference type="NCBI Taxonomy" id="259945"/>
    <lineage>
        <taxon>Bacteria</taxon>
        <taxon>Bacillati</taxon>
        <taxon>Cyanobacteriota</taxon>
        <taxon>Cyanophyceae</taxon>
        <taxon>Oscillatoriophycideae</taxon>
        <taxon>Oscillatoriales</taxon>
        <taxon>Microcoleaceae</taxon>
        <taxon>Microcoleus</taxon>
        <taxon>environmental samples</taxon>
    </lineage>
</organism>
<gene>
    <name evidence="1" type="ORF">AVDCRST_MAG84-6043</name>
</gene>
<dbReference type="EMBL" id="CADCTZ010001461">
    <property type="protein sequence ID" value="CAA9399215.1"/>
    <property type="molecule type" value="Genomic_DNA"/>
</dbReference>
<proteinExistence type="predicted"/>
<accession>A0A6J4NYN5</accession>
<protein>
    <submittedName>
        <fullName evidence="1">Uncharacterized protein</fullName>
    </submittedName>
</protein>
<name>A0A6J4NYN5_9CYAN</name>
<evidence type="ECO:0000313" key="1">
    <source>
        <dbReference type="EMBL" id="CAA9399215.1"/>
    </source>
</evidence>
<dbReference type="AlphaFoldDB" id="A0A6J4NYN5"/>
<sequence>MKEAPWRALIVDRDCAQLLKDEPSDNINERTVVLTRDYRVDRSPVNTRVRT</sequence>